<keyword evidence="2" id="KW-0805">Transcription regulation</keyword>
<dbReference type="GO" id="GO:0000976">
    <property type="term" value="F:transcription cis-regulatory region binding"/>
    <property type="evidence" value="ECO:0007669"/>
    <property type="project" value="UniProtKB-ARBA"/>
</dbReference>
<protein>
    <recommendedName>
        <fullName evidence="5">IBH1-like N-terminal domain-containing protein</fullName>
    </recommendedName>
</protein>
<reference evidence="6" key="1">
    <citation type="submission" date="2010-04" db="EMBL/GenBank/DDBJ databases">
        <authorList>
            <person name="Reid K.E."/>
            <person name="Liao N."/>
            <person name="Chan S."/>
            <person name="Docking R."/>
            <person name="Taylor G."/>
            <person name="Moore R."/>
            <person name="Mayo M."/>
            <person name="Munro S."/>
            <person name="King J."/>
            <person name="Yanchuk A."/>
            <person name="Holt R."/>
            <person name="Jones S."/>
            <person name="Marra M."/>
            <person name="Ritland C.E."/>
            <person name="Ritland K."/>
            <person name="Bohlmann J."/>
        </authorList>
    </citation>
    <scope>NUCLEOTIDE SEQUENCE</scope>
    <source>
        <tissue evidence="6">Bud</tissue>
    </source>
</reference>
<comment type="subcellular location">
    <subcellularLocation>
        <location evidence="1">Nucleus</location>
    </subcellularLocation>
</comment>
<dbReference type="EMBL" id="BT124543">
    <property type="protein sequence ID" value="ADE77787.1"/>
    <property type="molecule type" value="mRNA"/>
</dbReference>
<dbReference type="InterPro" id="IPR059002">
    <property type="entry name" value="IBH1_N"/>
</dbReference>
<dbReference type="PANTHER" id="PTHR33124:SF12">
    <property type="entry name" value="TRANSCRIPTION FACTOR BHLH148"/>
    <property type="match status" value="1"/>
</dbReference>
<organism evidence="6">
    <name type="scientific">Picea sitchensis</name>
    <name type="common">Sitka spruce</name>
    <name type="synonym">Pinus sitchensis</name>
    <dbReference type="NCBI Taxonomy" id="3332"/>
    <lineage>
        <taxon>Eukaryota</taxon>
        <taxon>Viridiplantae</taxon>
        <taxon>Streptophyta</taxon>
        <taxon>Embryophyta</taxon>
        <taxon>Tracheophyta</taxon>
        <taxon>Spermatophyta</taxon>
        <taxon>Pinopsida</taxon>
        <taxon>Pinidae</taxon>
        <taxon>Conifers I</taxon>
        <taxon>Pinales</taxon>
        <taxon>Pinaceae</taxon>
        <taxon>Picea</taxon>
    </lineage>
</organism>
<dbReference type="Pfam" id="PF26576">
    <property type="entry name" value="IBH1_N"/>
    <property type="match status" value="1"/>
</dbReference>
<keyword evidence="3" id="KW-0804">Transcription</keyword>
<evidence type="ECO:0000256" key="2">
    <source>
        <dbReference type="ARBA" id="ARBA00023015"/>
    </source>
</evidence>
<dbReference type="CDD" id="cd11444">
    <property type="entry name" value="bHLH_AtIBH1_like"/>
    <property type="match status" value="1"/>
</dbReference>
<dbReference type="InterPro" id="IPR044549">
    <property type="entry name" value="bHLH_AtIBH1-like"/>
</dbReference>
<dbReference type="InterPro" id="IPR036638">
    <property type="entry name" value="HLH_DNA-bd_sf"/>
</dbReference>
<dbReference type="GO" id="GO:0006355">
    <property type="term" value="P:regulation of DNA-templated transcription"/>
    <property type="evidence" value="ECO:0007669"/>
    <property type="project" value="InterPro"/>
</dbReference>
<accession>D5AE18</accession>
<keyword evidence="4" id="KW-0539">Nucleus</keyword>
<evidence type="ECO:0000256" key="4">
    <source>
        <dbReference type="ARBA" id="ARBA00023242"/>
    </source>
</evidence>
<dbReference type="GO" id="GO:0005634">
    <property type="term" value="C:nucleus"/>
    <property type="evidence" value="ECO:0007669"/>
    <property type="project" value="UniProtKB-SubCell"/>
</dbReference>
<evidence type="ECO:0000256" key="3">
    <source>
        <dbReference type="ARBA" id="ARBA00023163"/>
    </source>
</evidence>
<evidence type="ECO:0000256" key="1">
    <source>
        <dbReference type="ARBA" id="ARBA00004123"/>
    </source>
</evidence>
<evidence type="ECO:0000313" key="6">
    <source>
        <dbReference type="EMBL" id="ADE77787.1"/>
    </source>
</evidence>
<sequence length="184" mass="20870">MLAMEGKCSNMSRVRVYLTHLLPELQKIRRRRSSLSQRQRAIRFAADMCLARTANNGSAWTRALNLRLMRKEKTMKMKKSSLRRSLIIKLARKMRLASLDPKCRNNVDLESGGHDHGAIDRRFWTLQRVVPGGRKMGVDTLFQETADYILNLQMQVRGMEALADFYAANSAGPVDESASCAAQV</sequence>
<dbReference type="InterPro" id="IPR044660">
    <property type="entry name" value="IBH1-like"/>
</dbReference>
<dbReference type="OMA" id="AMEGKCS"/>
<dbReference type="GO" id="GO:0046983">
    <property type="term" value="F:protein dimerization activity"/>
    <property type="evidence" value="ECO:0007669"/>
    <property type="project" value="InterPro"/>
</dbReference>
<name>D5AE18_PICSI</name>
<dbReference type="SUPFAM" id="SSF47459">
    <property type="entry name" value="HLH, helix-loop-helix DNA-binding domain"/>
    <property type="match status" value="1"/>
</dbReference>
<dbReference type="AlphaFoldDB" id="D5AE18"/>
<dbReference type="PANTHER" id="PTHR33124">
    <property type="entry name" value="TRANSCRIPTION FACTOR IBH1-LIKE 1"/>
    <property type="match status" value="1"/>
</dbReference>
<feature type="domain" description="IBH1-like N-terminal" evidence="5">
    <location>
        <begin position="15"/>
        <end position="70"/>
    </location>
</feature>
<proteinExistence type="evidence at transcript level"/>
<evidence type="ECO:0000259" key="5">
    <source>
        <dbReference type="Pfam" id="PF26576"/>
    </source>
</evidence>